<protein>
    <submittedName>
        <fullName evidence="5">Uncharacterized protein</fullName>
    </submittedName>
</protein>
<gene>
    <name evidence="5" type="ORF">NP493_195g08066</name>
</gene>
<keyword evidence="6" id="KW-1185">Reference proteome</keyword>
<feature type="repeat" description="ANK" evidence="3">
    <location>
        <begin position="59"/>
        <end position="91"/>
    </location>
</feature>
<dbReference type="SMART" id="SM00248">
    <property type="entry name" value="ANK"/>
    <property type="match status" value="3"/>
</dbReference>
<keyword evidence="2 3" id="KW-0040">ANK repeat</keyword>
<proteinExistence type="predicted"/>
<accession>A0AAD9UEQ1</accession>
<dbReference type="EMBL" id="JAODUO010000195">
    <property type="protein sequence ID" value="KAK2186604.1"/>
    <property type="molecule type" value="Genomic_DNA"/>
</dbReference>
<comment type="caution">
    <text evidence="5">The sequence shown here is derived from an EMBL/GenBank/DDBJ whole genome shotgun (WGS) entry which is preliminary data.</text>
</comment>
<dbReference type="InterPro" id="IPR036770">
    <property type="entry name" value="Ankyrin_rpt-contain_sf"/>
</dbReference>
<dbReference type="Pfam" id="PF12796">
    <property type="entry name" value="Ank_2"/>
    <property type="match status" value="1"/>
</dbReference>
<evidence type="ECO:0000313" key="6">
    <source>
        <dbReference type="Proteomes" id="UP001209878"/>
    </source>
</evidence>
<dbReference type="SUPFAM" id="SSF48403">
    <property type="entry name" value="Ankyrin repeat"/>
    <property type="match status" value="1"/>
</dbReference>
<keyword evidence="4" id="KW-0472">Membrane</keyword>
<evidence type="ECO:0000256" key="2">
    <source>
        <dbReference type="ARBA" id="ARBA00023043"/>
    </source>
</evidence>
<reference evidence="5" key="1">
    <citation type="journal article" date="2023" name="Mol. Biol. Evol.">
        <title>Third-Generation Sequencing Reveals the Adaptive Role of the Epigenome in Three Deep-Sea Polychaetes.</title>
        <authorList>
            <person name="Perez M."/>
            <person name="Aroh O."/>
            <person name="Sun Y."/>
            <person name="Lan Y."/>
            <person name="Juniper S.K."/>
            <person name="Young C.R."/>
            <person name="Angers B."/>
            <person name="Qian P.Y."/>
        </authorList>
    </citation>
    <scope>NUCLEOTIDE SEQUENCE</scope>
    <source>
        <strain evidence="5">R07B-5</strain>
    </source>
</reference>
<evidence type="ECO:0000256" key="3">
    <source>
        <dbReference type="PROSITE-ProRule" id="PRU00023"/>
    </source>
</evidence>
<keyword evidence="1" id="KW-0677">Repeat</keyword>
<dbReference type="PANTHER" id="PTHR24126:SF65">
    <property type="entry name" value="CHROMOSOME UNDETERMINED SCAFFOLD_20, WHOLE GENOME SHOTGUN SEQUENCE"/>
    <property type="match status" value="1"/>
</dbReference>
<dbReference type="AlphaFoldDB" id="A0AAD9UEQ1"/>
<evidence type="ECO:0000256" key="4">
    <source>
        <dbReference type="SAM" id="Phobius"/>
    </source>
</evidence>
<name>A0AAD9UEQ1_RIDPI</name>
<dbReference type="Gene3D" id="1.25.40.20">
    <property type="entry name" value="Ankyrin repeat-containing domain"/>
    <property type="match status" value="1"/>
</dbReference>
<dbReference type="InterPro" id="IPR002110">
    <property type="entry name" value="Ankyrin_rpt"/>
</dbReference>
<evidence type="ECO:0000256" key="1">
    <source>
        <dbReference type="ARBA" id="ARBA00022737"/>
    </source>
</evidence>
<dbReference type="PANTHER" id="PTHR24126">
    <property type="entry name" value="ANKYRIN REPEAT, PH AND SEC7 DOMAIN CONTAINING PROTEIN SECG-RELATED"/>
    <property type="match status" value="1"/>
</dbReference>
<feature type="transmembrane region" description="Helical" evidence="4">
    <location>
        <begin position="193"/>
        <end position="211"/>
    </location>
</feature>
<dbReference type="PROSITE" id="PS50297">
    <property type="entry name" value="ANK_REP_REGION"/>
    <property type="match status" value="1"/>
</dbReference>
<sequence length="233" mass="26311">MKMATLRERMFIYKQCDDNSTDSSFDCTLTELIDSMEEDAELFSRLLKETKDVNACDCKGRTLLHIAASRGRDDIMRILIANGADVSALDHVGNTPLHCCGHFETIECIVSNRVDVFARNYNGDTPLDLMCRRGVERSALLYLEQVMEQESTVDDASVPLLYVSPRTHGRSKALAHVKRVWLEFCTDMGAERLIALLMLGLCLSLYIAYVVTSFTKRIDTRIPIDADSFKLEL</sequence>
<dbReference type="Proteomes" id="UP001209878">
    <property type="component" value="Unassembled WGS sequence"/>
</dbReference>
<keyword evidence="4" id="KW-0812">Transmembrane</keyword>
<organism evidence="5 6">
    <name type="scientific">Ridgeia piscesae</name>
    <name type="common">Tubeworm</name>
    <dbReference type="NCBI Taxonomy" id="27915"/>
    <lineage>
        <taxon>Eukaryota</taxon>
        <taxon>Metazoa</taxon>
        <taxon>Spiralia</taxon>
        <taxon>Lophotrochozoa</taxon>
        <taxon>Annelida</taxon>
        <taxon>Polychaeta</taxon>
        <taxon>Sedentaria</taxon>
        <taxon>Canalipalpata</taxon>
        <taxon>Sabellida</taxon>
        <taxon>Siboglinidae</taxon>
        <taxon>Ridgeia</taxon>
    </lineage>
</organism>
<keyword evidence="4" id="KW-1133">Transmembrane helix</keyword>
<dbReference type="PROSITE" id="PS50088">
    <property type="entry name" value="ANK_REPEAT"/>
    <property type="match status" value="1"/>
</dbReference>
<evidence type="ECO:0000313" key="5">
    <source>
        <dbReference type="EMBL" id="KAK2186604.1"/>
    </source>
</evidence>